<name>A0A7R8ZJE0_9CRUS</name>
<accession>A0A7R8ZJE0</accession>
<dbReference type="PANTHER" id="PTHR46232:SF1">
    <property type="entry name" value="SWI_SNF-RELATED MATRIX-ASSOCIATED ACTIN-DEPENDENT REGULATOR OF CHROMATIN SUBFAMILY E MEMBER 1"/>
    <property type="match status" value="1"/>
</dbReference>
<dbReference type="InterPro" id="IPR009071">
    <property type="entry name" value="HMG_box_dom"/>
</dbReference>
<reference evidence="3" key="1">
    <citation type="submission" date="2020-11" db="EMBL/GenBank/DDBJ databases">
        <authorList>
            <person name="Tran Van P."/>
        </authorList>
    </citation>
    <scope>NUCLEOTIDE SEQUENCE</scope>
</reference>
<dbReference type="OrthoDB" id="30931at2759"/>
<feature type="compositionally biased region" description="Basic and acidic residues" evidence="2">
    <location>
        <begin position="532"/>
        <end position="545"/>
    </location>
</feature>
<feature type="coiled-coil region" evidence="1">
    <location>
        <begin position="242"/>
        <end position="276"/>
    </location>
</feature>
<sequence>MSLPSTYQAPTAAITRPRVAQSPPGSPARAKELGAGASPFTSSQGNPNFQPQKITARTAPTTPVIVPKPPKPPEKPLMPYMRYSKSVWEAARAANPDLKLWEIGKVIGSMWRELSDEKKQEFQEQYENEKVEYEKALKVYHNSPAYQAYLVEKNKAKKAEEQAAMPAPIERPSAPSFHGKAAPPPERRIDIQPAEDDEDQDEGFSVKHVAHTRYLRNHRLMSDIFSEALVPDVRSVVTNSRMQVLKRQVQSLTMHQKKLEDELQQIEEKFESKKRKFIDASETFRVELKELCSQVLDQEAFQAVCDEKYDDLKKKMEEEKKKDSGENQKKKSEGAGLLEPNPPVSSVPYATPNTASRSITNGSSQGAYTPTPVSSTDTESGATGTMQPQPWGQPQPATYAGQTTQAAAMPDQGPPQGGTMHPLQPPVTSPSQTQCTGPSYQVHPSTQPHSYEPPAHMEPAQPEPLQPEPKEGTPEPMDTAAPPPTEQETEAPEVTPQPPAVQEAPVEQEQEEEQPPNNDQGFEDQPEMSQENEQKVEEEFQEHAPEAGTAESKETEEETTQPEGENQLPMEAEEEEPSQEAEEAN</sequence>
<dbReference type="AlphaFoldDB" id="A0A7R8ZJE0"/>
<dbReference type="CDD" id="cd21983">
    <property type="entry name" value="HMG-box_SMARCE1"/>
    <property type="match status" value="1"/>
</dbReference>
<feature type="compositionally biased region" description="Basic and acidic residues" evidence="2">
    <location>
        <begin position="318"/>
        <end position="333"/>
    </location>
</feature>
<feature type="region of interest" description="Disordered" evidence="2">
    <location>
        <begin position="1"/>
        <end position="78"/>
    </location>
</feature>
<feature type="compositionally biased region" description="Polar residues" evidence="2">
    <location>
        <begin position="429"/>
        <end position="449"/>
    </location>
</feature>
<feature type="compositionally biased region" description="Polar residues" evidence="2">
    <location>
        <begin position="351"/>
        <end position="392"/>
    </location>
</feature>
<dbReference type="Pfam" id="PF00505">
    <property type="entry name" value="HMG_box"/>
    <property type="match status" value="1"/>
</dbReference>
<evidence type="ECO:0000256" key="1">
    <source>
        <dbReference type="SAM" id="Coils"/>
    </source>
</evidence>
<feature type="compositionally biased region" description="Polar residues" evidence="2">
    <location>
        <begin position="39"/>
        <end position="59"/>
    </location>
</feature>
<dbReference type="InterPro" id="IPR036910">
    <property type="entry name" value="HMG_box_dom_sf"/>
</dbReference>
<dbReference type="GO" id="GO:0045892">
    <property type="term" value="P:negative regulation of DNA-templated transcription"/>
    <property type="evidence" value="ECO:0007669"/>
    <property type="project" value="TreeGrafter"/>
</dbReference>
<organism evidence="3">
    <name type="scientific">Cyprideis torosa</name>
    <dbReference type="NCBI Taxonomy" id="163714"/>
    <lineage>
        <taxon>Eukaryota</taxon>
        <taxon>Metazoa</taxon>
        <taxon>Ecdysozoa</taxon>
        <taxon>Arthropoda</taxon>
        <taxon>Crustacea</taxon>
        <taxon>Oligostraca</taxon>
        <taxon>Ostracoda</taxon>
        <taxon>Podocopa</taxon>
        <taxon>Podocopida</taxon>
        <taxon>Cytherocopina</taxon>
        <taxon>Cytheroidea</taxon>
        <taxon>Cytherideidae</taxon>
        <taxon>Cyprideis</taxon>
    </lineage>
</organism>
<dbReference type="PANTHER" id="PTHR46232">
    <property type="entry name" value="SMARCE1 REGULATOR OF CHROMATIN"/>
    <property type="match status" value="1"/>
</dbReference>
<feature type="compositionally biased region" description="Low complexity" evidence="2">
    <location>
        <begin position="394"/>
        <end position="408"/>
    </location>
</feature>
<dbReference type="GO" id="GO:0016922">
    <property type="term" value="F:nuclear receptor binding"/>
    <property type="evidence" value="ECO:0007669"/>
    <property type="project" value="TreeGrafter"/>
</dbReference>
<gene>
    <name evidence="3" type="ORF">CTOB1V02_LOCUS1637</name>
</gene>
<feature type="coiled-coil region" evidence="1">
    <location>
        <begin position="112"/>
        <end position="143"/>
    </location>
</feature>
<dbReference type="GO" id="GO:0016514">
    <property type="term" value="C:SWI/SNF complex"/>
    <property type="evidence" value="ECO:0007669"/>
    <property type="project" value="TreeGrafter"/>
</dbReference>
<protein>
    <submittedName>
        <fullName evidence="3">Uncharacterized protein</fullName>
    </submittedName>
</protein>
<proteinExistence type="predicted"/>
<feature type="compositionally biased region" description="Acidic residues" evidence="2">
    <location>
        <begin position="571"/>
        <end position="585"/>
    </location>
</feature>
<dbReference type="SMART" id="SM00398">
    <property type="entry name" value="HMG"/>
    <property type="match status" value="1"/>
</dbReference>
<evidence type="ECO:0000313" key="3">
    <source>
        <dbReference type="EMBL" id="CAD7223657.1"/>
    </source>
</evidence>
<dbReference type="Gene3D" id="1.10.30.10">
    <property type="entry name" value="High mobility group box domain"/>
    <property type="match status" value="1"/>
</dbReference>
<feature type="region of interest" description="Disordered" evidence="2">
    <location>
        <begin position="318"/>
        <end position="585"/>
    </location>
</feature>
<dbReference type="SUPFAM" id="SSF47095">
    <property type="entry name" value="HMG-box"/>
    <property type="match status" value="1"/>
</dbReference>
<dbReference type="PROSITE" id="PS50118">
    <property type="entry name" value="HMG_BOX_2"/>
    <property type="match status" value="1"/>
</dbReference>
<evidence type="ECO:0000256" key="2">
    <source>
        <dbReference type="SAM" id="MobiDB-lite"/>
    </source>
</evidence>
<feature type="region of interest" description="Disordered" evidence="2">
    <location>
        <begin position="159"/>
        <end position="189"/>
    </location>
</feature>
<dbReference type="GO" id="GO:0031492">
    <property type="term" value="F:nucleosomal DNA binding"/>
    <property type="evidence" value="ECO:0007669"/>
    <property type="project" value="TreeGrafter"/>
</dbReference>
<keyword evidence="1" id="KW-0175">Coiled coil</keyword>
<dbReference type="EMBL" id="OB660235">
    <property type="protein sequence ID" value="CAD7223657.1"/>
    <property type="molecule type" value="Genomic_DNA"/>
</dbReference>